<reference evidence="4 5" key="1">
    <citation type="submission" date="2019-02" db="EMBL/GenBank/DDBJ databases">
        <title>Deep-cultivation of Planctomycetes and their phenomic and genomic characterization uncovers novel biology.</title>
        <authorList>
            <person name="Wiegand S."/>
            <person name="Jogler M."/>
            <person name="Boedeker C."/>
            <person name="Pinto D."/>
            <person name="Vollmers J."/>
            <person name="Rivas-Marin E."/>
            <person name="Kohn T."/>
            <person name="Peeters S.H."/>
            <person name="Heuer A."/>
            <person name="Rast P."/>
            <person name="Oberbeckmann S."/>
            <person name="Bunk B."/>
            <person name="Jeske O."/>
            <person name="Meyerdierks A."/>
            <person name="Storesund J.E."/>
            <person name="Kallscheuer N."/>
            <person name="Luecker S."/>
            <person name="Lage O.M."/>
            <person name="Pohl T."/>
            <person name="Merkel B.J."/>
            <person name="Hornburger P."/>
            <person name="Mueller R.-W."/>
            <person name="Bruemmer F."/>
            <person name="Labrenz M."/>
            <person name="Spormann A.M."/>
            <person name="Op den Camp H."/>
            <person name="Overmann J."/>
            <person name="Amann R."/>
            <person name="Jetten M.S.M."/>
            <person name="Mascher T."/>
            <person name="Medema M.H."/>
            <person name="Devos D.P."/>
            <person name="Kaster A.-K."/>
            <person name="Ovreas L."/>
            <person name="Rohde M."/>
            <person name="Galperin M.Y."/>
            <person name="Jogler C."/>
        </authorList>
    </citation>
    <scope>NUCLEOTIDE SEQUENCE [LARGE SCALE GENOMIC DNA]</scope>
    <source>
        <strain evidence="4 5">I41</strain>
    </source>
</reference>
<sequence length="215" mass="22162" precursor="true">MNRTLPLLVAALLTIVGNAAQANVISNGSFETPDTSTIIVVGAGDPTITNWTVGLIGVDLVDAAGNGFLSGAAADGEQYLDLDGSPGPGSISQTFATTPATQYTLTFDYANNYTTPGTAQALVQVADGATTYLSNVISHNTSVAGNLDWTSYPAFTFTAQQATTTLSFMSMSGGVFGGILLDKIEINAVPEPASIGLIGLAATSFFVVRRRRLSV</sequence>
<dbReference type="OrthoDB" id="291501at2"/>
<keyword evidence="5" id="KW-1185">Reference proteome</keyword>
<dbReference type="Pfam" id="PF04862">
    <property type="entry name" value="DUF642"/>
    <property type="match status" value="1"/>
</dbReference>
<dbReference type="RefSeq" id="WP_145435728.1">
    <property type="nucleotide sequence ID" value="NZ_CP036339.1"/>
</dbReference>
<accession>A0A517U5R5</accession>
<feature type="signal peptide" evidence="1">
    <location>
        <begin position="1"/>
        <end position="22"/>
    </location>
</feature>
<dbReference type="KEGG" id="llh:I41_52120"/>
<dbReference type="Pfam" id="PF07589">
    <property type="entry name" value="PEP-CTERM"/>
    <property type="match status" value="1"/>
</dbReference>
<dbReference type="EMBL" id="CP036339">
    <property type="protein sequence ID" value="QDT75967.1"/>
    <property type="molecule type" value="Genomic_DNA"/>
</dbReference>
<evidence type="ECO:0000259" key="3">
    <source>
        <dbReference type="Pfam" id="PF07589"/>
    </source>
</evidence>
<name>A0A517U5R5_9BACT</name>
<keyword evidence="1" id="KW-0732">Signal</keyword>
<dbReference type="Proteomes" id="UP000317909">
    <property type="component" value="Chromosome"/>
</dbReference>
<protein>
    <recommendedName>
        <fullName evidence="6">PEP-CTERM protein-sorting domain-containing protein</fullName>
    </recommendedName>
</protein>
<dbReference type="Gene3D" id="2.60.120.260">
    <property type="entry name" value="Galactose-binding domain-like"/>
    <property type="match status" value="1"/>
</dbReference>
<evidence type="ECO:0000313" key="4">
    <source>
        <dbReference type="EMBL" id="QDT75967.1"/>
    </source>
</evidence>
<organism evidence="4 5">
    <name type="scientific">Lacipirellula limnantheis</name>
    <dbReference type="NCBI Taxonomy" id="2528024"/>
    <lineage>
        <taxon>Bacteria</taxon>
        <taxon>Pseudomonadati</taxon>
        <taxon>Planctomycetota</taxon>
        <taxon>Planctomycetia</taxon>
        <taxon>Pirellulales</taxon>
        <taxon>Lacipirellulaceae</taxon>
        <taxon>Lacipirellula</taxon>
    </lineage>
</organism>
<dbReference type="AlphaFoldDB" id="A0A517U5R5"/>
<evidence type="ECO:0008006" key="6">
    <source>
        <dbReference type="Google" id="ProtNLM"/>
    </source>
</evidence>
<dbReference type="InterPro" id="IPR006946">
    <property type="entry name" value="DGR2-like_dom"/>
</dbReference>
<feature type="domain" description="DUF642" evidence="2">
    <location>
        <begin position="24"/>
        <end position="173"/>
    </location>
</feature>
<gene>
    <name evidence="4" type="ORF">I41_52120</name>
</gene>
<evidence type="ECO:0000313" key="5">
    <source>
        <dbReference type="Proteomes" id="UP000317909"/>
    </source>
</evidence>
<feature type="chain" id="PRO_5021739268" description="PEP-CTERM protein-sorting domain-containing protein" evidence="1">
    <location>
        <begin position="23"/>
        <end position="215"/>
    </location>
</feature>
<dbReference type="NCBIfam" id="TIGR02595">
    <property type="entry name" value="PEP_CTERM"/>
    <property type="match status" value="1"/>
</dbReference>
<evidence type="ECO:0000259" key="2">
    <source>
        <dbReference type="Pfam" id="PF04862"/>
    </source>
</evidence>
<evidence type="ECO:0000256" key="1">
    <source>
        <dbReference type="SAM" id="SignalP"/>
    </source>
</evidence>
<proteinExistence type="predicted"/>
<feature type="domain" description="Ice-binding protein C-terminal" evidence="3">
    <location>
        <begin position="188"/>
        <end position="211"/>
    </location>
</feature>
<dbReference type="InterPro" id="IPR013424">
    <property type="entry name" value="Ice-binding_C"/>
</dbReference>